<comment type="caution">
    <text evidence="2">The sequence shown here is derived from an EMBL/GenBank/DDBJ whole genome shotgun (WGS) entry which is preliminary data.</text>
</comment>
<dbReference type="AlphaFoldDB" id="A0AAW2H7K3"/>
<feature type="region of interest" description="Disordered" evidence="1">
    <location>
        <begin position="114"/>
        <end position="148"/>
    </location>
</feature>
<dbReference type="EMBL" id="JARGDH010000006">
    <property type="protein sequence ID" value="KAL0265710.1"/>
    <property type="molecule type" value="Genomic_DNA"/>
</dbReference>
<proteinExistence type="predicted"/>
<feature type="region of interest" description="Disordered" evidence="1">
    <location>
        <begin position="376"/>
        <end position="403"/>
    </location>
</feature>
<feature type="region of interest" description="Disordered" evidence="1">
    <location>
        <begin position="302"/>
        <end position="361"/>
    </location>
</feature>
<evidence type="ECO:0000256" key="1">
    <source>
        <dbReference type="SAM" id="MobiDB-lite"/>
    </source>
</evidence>
<protein>
    <submittedName>
        <fullName evidence="2">Uncharacterized protein</fullName>
    </submittedName>
</protein>
<sequence length="680" mass="74252">MTRNSELELISLYGKRQRILESQSRSAKLELDRVALALRQQISSLETRIRELEAMHSEVKEKSDMLRRENDELRQMLKGSQRKVQRDHAGLEKESSSLRRENTRLEELVARLEQEKERAEGQSRGLLEESARSAEQTARLQAENSALARENERLKRDVRVGSEKAAQDIESARAELERRNRELECSNKELGASLLHMQLQYNDLLVKNAEILKNACAKDGAGRKHAAEDAGPACGGEADSVGSGQKAVQREDVVAILRELLNQSSSGGTDTQASQNVVLPAYGAKQPKSSRKEHAVGGRLAAAGLPARGPGRPPGKRPALQPERALPKETPPAGTAVAAPGTLCPPEEKAGDRGDASCANSNAGAAAVPESHARQAACGAAGGGSGEQEAAAPRRRPRAGPPAGRAIAQRLHAAKVLGAVPAKKAAGAAKDTGVPNKEISKIDNESFFANLTFSSSSPFFKKSLRPLFDIVRSERSFRVQVVSLEPFSTLVELFNYKGISYKLIMSPADSYRKSKVNIIVHDSPLECSAPGKYLLYLNRRNEGFVQIVFSVGLDEKVRHCCLRYGPQARRIVQAYGSSRTLGGLEKMMARKTLEMPPPPLSYVETVVLLCVRGSSFDKICRQVLQMDSSLDNAFTIWLTLNELACRNFVTRSGSRFKANVSRELLEKACQKASIDTGLFL</sequence>
<feature type="region of interest" description="Disordered" evidence="1">
    <location>
        <begin position="77"/>
        <end position="100"/>
    </location>
</feature>
<name>A0AAW2H7K3_9NEOP</name>
<feature type="compositionally biased region" description="Basic and acidic residues" evidence="1">
    <location>
        <begin position="84"/>
        <end position="100"/>
    </location>
</feature>
<feature type="compositionally biased region" description="Polar residues" evidence="1">
    <location>
        <begin position="133"/>
        <end position="144"/>
    </location>
</feature>
<feature type="compositionally biased region" description="Basic and acidic residues" evidence="1">
    <location>
        <begin position="346"/>
        <end position="355"/>
    </location>
</feature>
<feature type="compositionally biased region" description="Basic and acidic residues" evidence="1">
    <location>
        <begin position="114"/>
        <end position="132"/>
    </location>
</feature>
<feature type="compositionally biased region" description="Low complexity" evidence="1">
    <location>
        <begin position="331"/>
        <end position="342"/>
    </location>
</feature>
<organism evidence="2">
    <name type="scientific">Menopon gallinae</name>
    <name type="common">poultry shaft louse</name>
    <dbReference type="NCBI Taxonomy" id="328185"/>
    <lineage>
        <taxon>Eukaryota</taxon>
        <taxon>Metazoa</taxon>
        <taxon>Ecdysozoa</taxon>
        <taxon>Arthropoda</taxon>
        <taxon>Hexapoda</taxon>
        <taxon>Insecta</taxon>
        <taxon>Pterygota</taxon>
        <taxon>Neoptera</taxon>
        <taxon>Paraneoptera</taxon>
        <taxon>Psocodea</taxon>
        <taxon>Troctomorpha</taxon>
        <taxon>Phthiraptera</taxon>
        <taxon>Amblycera</taxon>
        <taxon>Menoponidae</taxon>
        <taxon>Menopon</taxon>
    </lineage>
</organism>
<evidence type="ECO:0000313" key="2">
    <source>
        <dbReference type="EMBL" id="KAL0265710.1"/>
    </source>
</evidence>
<accession>A0AAW2H7K3</accession>
<reference evidence="2" key="1">
    <citation type="journal article" date="2024" name="Gigascience">
        <title>Chromosome-level genome of the poultry shaft louse Menopon gallinae provides insight into the host-switching and adaptive evolution of parasitic lice.</title>
        <authorList>
            <person name="Xu Y."/>
            <person name="Ma L."/>
            <person name="Liu S."/>
            <person name="Liang Y."/>
            <person name="Liu Q."/>
            <person name="He Z."/>
            <person name="Tian L."/>
            <person name="Duan Y."/>
            <person name="Cai W."/>
            <person name="Li H."/>
            <person name="Song F."/>
        </authorList>
    </citation>
    <scope>NUCLEOTIDE SEQUENCE</scope>
    <source>
        <strain evidence="2">Cailab_2023a</strain>
    </source>
</reference>
<gene>
    <name evidence="2" type="ORF">PYX00_011424</name>
</gene>
<feature type="region of interest" description="Disordered" evidence="1">
    <location>
        <begin position="225"/>
        <end position="246"/>
    </location>
</feature>